<dbReference type="Proteomes" id="UP000558113">
    <property type="component" value="Unassembled WGS sequence"/>
</dbReference>
<dbReference type="OrthoDB" id="9814946at2"/>
<dbReference type="RefSeq" id="WP_161700434.1">
    <property type="nucleotide sequence ID" value="NZ_JAAAMU010000009.1"/>
</dbReference>
<reference evidence="3 4" key="1">
    <citation type="submission" date="2020-01" db="EMBL/GenBank/DDBJ databases">
        <title>Paenibacillus soybeanensis sp. nov. isolated from the nodules of soybean (Glycine max(L.) Merr).</title>
        <authorList>
            <person name="Wang H."/>
        </authorList>
    </citation>
    <scope>NUCLEOTIDE SEQUENCE [LARGE SCALE GENOMIC DNA]</scope>
    <source>
        <strain evidence="3 4">DSM 23054</strain>
    </source>
</reference>
<organism evidence="3 4">
    <name type="scientific">Paenibacillus sacheonensis</name>
    <dbReference type="NCBI Taxonomy" id="742054"/>
    <lineage>
        <taxon>Bacteria</taxon>
        <taxon>Bacillati</taxon>
        <taxon>Bacillota</taxon>
        <taxon>Bacilli</taxon>
        <taxon>Bacillales</taxon>
        <taxon>Paenibacillaceae</taxon>
        <taxon>Paenibacillus</taxon>
    </lineage>
</organism>
<dbReference type="AlphaFoldDB" id="A0A7X4YR12"/>
<dbReference type="EMBL" id="JAAAMU010000009">
    <property type="protein sequence ID" value="NBC70962.1"/>
    <property type="molecule type" value="Genomic_DNA"/>
</dbReference>
<dbReference type="InterPro" id="IPR050417">
    <property type="entry name" value="Sugar_Epim/Isomerase"/>
</dbReference>
<evidence type="ECO:0000259" key="2">
    <source>
        <dbReference type="Pfam" id="PF01261"/>
    </source>
</evidence>
<dbReference type="InterPro" id="IPR036237">
    <property type="entry name" value="Xyl_isomerase-like_sf"/>
</dbReference>
<sequence>MFKYSYNALVYYGEALQASAERLARFGYDAIELVGEPSDYDFGQVRAIAADTGLKVSSICSIFNAERDLGHPDASVRARAVAYVKEVADMAAGIGAPTIIAAPVANMRIREIGSREDEWKWAVEGIREGGEYAASLGVNLCIEAWNRFESYMLNRLDQAEAMRREVGLANVGIMGDTFHMNIDEHDIAGAIRQNGDALIHIHLADSNRAAPGEGHTDFEPILRALRDIGYEGYLTFELLPAAADPFGVMKRGGGQAFFDAYTEQAIARIKEIERKLAAEAGSEARKRMPASSK</sequence>
<evidence type="ECO:0000313" key="3">
    <source>
        <dbReference type="EMBL" id="NBC70962.1"/>
    </source>
</evidence>
<gene>
    <name evidence="3" type="ORF">GT003_18330</name>
</gene>
<dbReference type="Gene3D" id="3.20.20.150">
    <property type="entry name" value="Divalent-metal-dependent TIM barrel enzymes"/>
    <property type="match status" value="1"/>
</dbReference>
<name>A0A7X4YR12_9BACL</name>
<evidence type="ECO:0000256" key="1">
    <source>
        <dbReference type="ARBA" id="ARBA00023235"/>
    </source>
</evidence>
<comment type="caution">
    <text evidence="3">The sequence shown here is derived from an EMBL/GenBank/DDBJ whole genome shotgun (WGS) entry which is preliminary data.</text>
</comment>
<dbReference type="SUPFAM" id="SSF51658">
    <property type="entry name" value="Xylose isomerase-like"/>
    <property type="match status" value="1"/>
</dbReference>
<dbReference type="InterPro" id="IPR013022">
    <property type="entry name" value="Xyl_isomerase-like_TIM-brl"/>
</dbReference>
<dbReference type="PANTHER" id="PTHR43489">
    <property type="entry name" value="ISOMERASE"/>
    <property type="match status" value="1"/>
</dbReference>
<feature type="domain" description="Xylose isomerase-like TIM barrel" evidence="2">
    <location>
        <begin position="21"/>
        <end position="239"/>
    </location>
</feature>
<proteinExistence type="predicted"/>
<evidence type="ECO:0000313" key="4">
    <source>
        <dbReference type="Proteomes" id="UP000558113"/>
    </source>
</evidence>
<dbReference type="PANTHER" id="PTHR43489:SF7">
    <property type="entry name" value="3-DEHYDRO-D-GULOSIDE 4-EPIMERASE-RELATED"/>
    <property type="match status" value="1"/>
</dbReference>
<protein>
    <submittedName>
        <fullName evidence="3">TIM barrel protein</fullName>
    </submittedName>
</protein>
<keyword evidence="4" id="KW-1185">Reference proteome</keyword>
<accession>A0A7X4YR12</accession>
<dbReference type="GO" id="GO:0016853">
    <property type="term" value="F:isomerase activity"/>
    <property type="evidence" value="ECO:0007669"/>
    <property type="project" value="UniProtKB-KW"/>
</dbReference>
<keyword evidence="1" id="KW-0413">Isomerase</keyword>
<dbReference type="Pfam" id="PF01261">
    <property type="entry name" value="AP_endonuc_2"/>
    <property type="match status" value="1"/>
</dbReference>